<reference evidence="3" key="1">
    <citation type="journal article" date="2009" name="PLoS ONE">
        <title>Methylobacterium genome sequences: a reference blueprint to investigate microbial metabolism of C1 compounds from natural and industrial sources.</title>
        <authorList>
            <person name="Vuilleumier S."/>
            <person name="Chistoserdova L."/>
            <person name="Lee M.-C."/>
            <person name="Bringel F."/>
            <person name="Lajus A."/>
            <person name="Zhou Y."/>
            <person name="Gourion B."/>
            <person name="Barbe V."/>
            <person name="Chang J."/>
            <person name="Cruveiller S."/>
            <person name="Dossat C."/>
            <person name="Gillett W."/>
            <person name="Gruffaz C."/>
            <person name="Haugen E."/>
            <person name="Hourcade E."/>
            <person name="Levy R."/>
            <person name="Mangenot S."/>
            <person name="Muller E."/>
            <person name="Nadalig T."/>
            <person name="Pagni M."/>
            <person name="Penny C."/>
            <person name="Peyraud R."/>
            <person name="Robinson D.G."/>
            <person name="Roche D."/>
            <person name="Rouy Z."/>
            <person name="Saenampechek C."/>
            <person name="Salvignol G."/>
            <person name="Vallenet D."/>
            <person name="Wu Z."/>
            <person name="Marx C.J."/>
            <person name="Vorholt J.A."/>
            <person name="Olson M.V."/>
            <person name="Kaul R."/>
            <person name="Weissenbach J."/>
            <person name="Medigue C."/>
            <person name="Lidstrom M.E."/>
        </authorList>
    </citation>
    <scope>NUCLEOTIDE SEQUENCE [LARGE SCALE GENOMIC DNA]</scope>
    <source>
        <strain evidence="3">DSM 6343 / CIP 106787 / DM4</strain>
    </source>
</reference>
<name>C7CCL1_METED</name>
<evidence type="ECO:0000313" key="2">
    <source>
        <dbReference type="EMBL" id="CAX22558.1"/>
    </source>
</evidence>
<accession>C7CCL1</accession>
<dbReference type="GO" id="GO:0046872">
    <property type="term" value="F:metal ion binding"/>
    <property type="evidence" value="ECO:0007669"/>
    <property type="project" value="InterPro"/>
</dbReference>
<dbReference type="AlphaFoldDB" id="C7CCL1"/>
<dbReference type="Gene3D" id="3.40.50.280">
    <property type="entry name" value="Cobalamin-binding domain"/>
    <property type="match status" value="1"/>
</dbReference>
<organism evidence="2 3">
    <name type="scientific">Methylorubrum extorquens (strain DSM 6343 / CIP 106787 / DM4)</name>
    <name type="common">Methylobacterium extorquens</name>
    <dbReference type="NCBI Taxonomy" id="661410"/>
    <lineage>
        <taxon>Bacteria</taxon>
        <taxon>Pseudomonadati</taxon>
        <taxon>Pseudomonadota</taxon>
        <taxon>Alphaproteobacteria</taxon>
        <taxon>Hyphomicrobiales</taxon>
        <taxon>Methylobacteriaceae</taxon>
        <taxon>Methylorubrum</taxon>
    </lineage>
</organism>
<dbReference type="Pfam" id="PF02310">
    <property type="entry name" value="B12-binding"/>
    <property type="match status" value="1"/>
</dbReference>
<sequence length="301" mass="32994">MLDLGPSHHEWTDLLTAELAEVAEVREAYARRRSADEARERTLTLGRVIQDEIIPRLMLLNRSDMQVGPSALPKPDTQLVADFTDLVLKQDVAALIIAFKALVEKGHSADELFLGLLAPSAALLGRLWDEDLCDFIEVTAGLAQLQFLLSTFRTDGCIAPFDDKRRVLLMGAPGEQHTFGIAIVEQFLCKAGWNVVSGLACSDRQIAEMVGSEWFGVVGLTLSRESHLDQLAASIRAVRRAARNPSIGVMVGGPVFLEHPEFVRQVGADASAVDAPTAVLLAQRLLSYTRAAYSEDWNEFL</sequence>
<dbReference type="EMBL" id="FP103042">
    <property type="protein sequence ID" value="CAX22558.1"/>
    <property type="molecule type" value="Genomic_DNA"/>
</dbReference>
<proteinExistence type="predicted"/>
<evidence type="ECO:0000259" key="1">
    <source>
        <dbReference type="PROSITE" id="PS51332"/>
    </source>
</evidence>
<dbReference type="PROSITE" id="PS51332">
    <property type="entry name" value="B12_BINDING"/>
    <property type="match status" value="1"/>
</dbReference>
<dbReference type="SUPFAM" id="SSF52242">
    <property type="entry name" value="Cobalamin (vitamin B12)-binding domain"/>
    <property type="match status" value="1"/>
</dbReference>
<dbReference type="RefSeq" id="WP_015821283.1">
    <property type="nucleotide sequence ID" value="NC_012988.1"/>
</dbReference>
<dbReference type="Proteomes" id="UP000008070">
    <property type="component" value="Chromosome"/>
</dbReference>
<gene>
    <name evidence="2" type="ORF">METD_I0930</name>
</gene>
<dbReference type="KEGG" id="mdi:METDI0930"/>
<dbReference type="InterPro" id="IPR006158">
    <property type="entry name" value="Cobalamin-bd"/>
</dbReference>
<dbReference type="CDD" id="cd02065">
    <property type="entry name" value="B12-binding_like"/>
    <property type="match status" value="1"/>
</dbReference>
<evidence type="ECO:0000313" key="3">
    <source>
        <dbReference type="Proteomes" id="UP000008070"/>
    </source>
</evidence>
<dbReference type="GO" id="GO:0031419">
    <property type="term" value="F:cobalamin binding"/>
    <property type="evidence" value="ECO:0007669"/>
    <property type="project" value="InterPro"/>
</dbReference>
<feature type="domain" description="B12-binding" evidence="1">
    <location>
        <begin position="164"/>
        <end position="296"/>
    </location>
</feature>
<protein>
    <submittedName>
        <fullName evidence="2">Coenzyme B12-binding</fullName>
    </submittedName>
</protein>
<dbReference type="HOGENOM" id="CLU_066634_1_0_5"/>
<dbReference type="InterPro" id="IPR036724">
    <property type="entry name" value="Cobalamin-bd_sf"/>
</dbReference>
<dbReference type="GeneID" id="72988160"/>